<dbReference type="Pfam" id="PF02567">
    <property type="entry name" value="PhzC-PhzF"/>
    <property type="match status" value="1"/>
</dbReference>
<sequence>MSDDTTPLHIATVFQGGEESAPTGGNLLGVFFDAPSLGAELRQRIAADLGFSETVFVEDPDTARLHIHTPEVELPFAGHPLVGTSWLLERRGARPAALLPPAGPVPTWAEGDLTWIRADPKTAPEFTTVQLGSAAEVDAADGRPGANLHVWAWEDEERGRVRVRVFPRLMGIDEDEATGAAAVRLGERLRRPVSIRQGAGSRIEVRPGPDGTVEVGGRAALVETREYRIPAP</sequence>
<dbReference type="EMBL" id="JACHDB010000001">
    <property type="protein sequence ID" value="MBB5432031.1"/>
    <property type="molecule type" value="Genomic_DNA"/>
</dbReference>
<dbReference type="SUPFAM" id="SSF54506">
    <property type="entry name" value="Diaminopimelate epimerase-like"/>
    <property type="match status" value="1"/>
</dbReference>
<dbReference type="PIRSF" id="PIRSF016184">
    <property type="entry name" value="PhzC_PhzF"/>
    <property type="match status" value="1"/>
</dbReference>
<dbReference type="AlphaFoldDB" id="A0A7W8QKG4"/>
<gene>
    <name evidence="2" type="ORF">HDA36_002115</name>
</gene>
<dbReference type="Gene3D" id="3.10.310.10">
    <property type="entry name" value="Diaminopimelate Epimerase, Chain A, domain 1"/>
    <property type="match status" value="2"/>
</dbReference>
<dbReference type="RefSeq" id="WP_184391652.1">
    <property type="nucleotide sequence ID" value="NZ_BAAAJD010000058.1"/>
</dbReference>
<feature type="active site" evidence="1">
    <location>
        <position position="53"/>
    </location>
</feature>
<dbReference type="InterPro" id="IPR003719">
    <property type="entry name" value="Phenazine_PhzF-like"/>
</dbReference>
<dbReference type="GO" id="GO:0016853">
    <property type="term" value="F:isomerase activity"/>
    <property type="evidence" value="ECO:0007669"/>
    <property type="project" value="TreeGrafter"/>
</dbReference>
<evidence type="ECO:0000256" key="1">
    <source>
        <dbReference type="PIRSR" id="PIRSR016184-1"/>
    </source>
</evidence>
<reference evidence="2 3" key="1">
    <citation type="submission" date="2020-08" db="EMBL/GenBank/DDBJ databases">
        <title>Sequencing the genomes of 1000 actinobacteria strains.</title>
        <authorList>
            <person name="Klenk H.-P."/>
        </authorList>
    </citation>
    <scope>NUCLEOTIDE SEQUENCE [LARGE SCALE GENOMIC DNA]</scope>
    <source>
        <strain evidence="2 3">DSM 44551</strain>
    </source>
</reference>
<accession>A0A7W8QKG4</accession>
<dbReference type="PANTHER" id="PTHR13774">
    <property type="entry name" value="PHENAZINE BIOSYNTHESIS PROTEIN"/>
    <property type="match status" value="1"/>
</dbReference>
<keyword evidence="3" id="KW-1185">Reference proteome</keyword>
<protein>
    <submittedName>
        <fullName evidence="2">Putative PhzF superfamily epimerase YddE/YHI9</fullName>
    </submittedName>
</protein>
<comment type="caution">
    <text evidence="2">The sequence shown here is derived from an EMBL/GenBank/DDBJ whole genome shotgun (WGS) entry which is preliminary data.</text>
</comment>
<evidence type="ECO:0000313" key="2">
    <source>
        <dbReference type="EMBL" id="MBB5432031.1"/>
    </source>
</evidence>
<dbReference type="PANTHER" id="PTHR13774:SF32">
    <property type="entry name" value="ANTISENSE-ENHANCING SEQUENCE 1"/>
    <property type="match status" value="1"/>
</dbReference>
<name>A0A7W8QKG4_9ACTN</name>
<dbReference type="Proteomes" id="UP000572635">
    <property type="component" value="Unassembled WGS sequence"/>
</dbReference>
<dbReference type="GO" id="GO:0005737">
    <property type="term" value="C:cytoplasm"/>
    <property type="evidence" value="ECO:0007669"/>
    <property type="project" value="TreeGrafter"/>
</dbReference>
<proteinExistence type="predicted"/>
<organism evidence="2 3">
    <name type="scientific">Nocardiopsis composta</name>
    <dbReference type="NCBI Taxonomy" id="157465"/>
    <lineage>
        <taxon>Bacteria</taxon>
        <taxon>Bacillati</taxon>
        <taxon>Actinomycetota</taxon>
        <taxon>Actinomycetes</taxon>
        <taxon>Streptosporangiales</taxon>
        <taxon>Nocardiopsidaceae</taxon>
        <taxon>Nocardiopsis</taxon>
    </lineage>
</organism>
<evidence type="ECO:0000313" key="3">
    <source>
        <dbReference type="Proteomes" id="UP000572635"/>
    </source>
</evidence>